<dbReference type="EC" id="2.7.7.7" evidence="2"/>
<evidence type="ECO:0000313" key="7">
    <source>
        <dbReference type="Proteomes" id="UP000477680"/>
    </source>
</evidence>
<gene>
    <name evidence="6" type="ORF">G3T16_18710</name>
</gene>
<evidence type="ECO:0000259" key="5">
    <source>
        <dbReference type="SMART" id="SM00482"/>
    </source>
</evidence>
<evidence type="ECO:0000256" key="4">
    <source>
        <dbReference type="ARBA" id="ARBA00049244"/>
    </source>
</evidence>
<dbReference type="GO" id="GO:0006302">
    <property type="term" value="P:double-strand break repair"/>
    <property type="evidence" value="ECO:0007669"/>
    <property type="project" value="TreeGrafter"/>
</dbReference>
<dbReference type="Pfam" id="PF00476">
    <property type="entry name" value="DNA_pol_A"/>
    <property type="match status" value="1"/>
</dbReference>
<dbReference type="Proteomes" id="UP000477680">
    <property type="component" value="Chromosome"/>
</dbReference>
<accession>A0A6C0U568</accession>
<dbReference type="InterPro" id="IPR001098">
    <property type="entry name" value="DNA-dir_DNA_pol_A_palm_dom"/>
</dbReference>
<dbReference type="GO" id="GO:0003887">
    <property type="term" value="F:DNA-directed DNA polymerase activity"/>
    <property type="evidence" value="ECO:0007669"/>
    <property type="project" value="UniProtKB-EC"/>
</dbReference>
<evidence type="ECO:0000256" key="3">
    <source>
        <dbReference type="ARBA" id="ARBA00022705"/>
    </source>
</evidence>
<dbReference type="SMART" id="SM00482">
    <property type="entry name" value="POLAc"/>
    <property type="match status" value="1"/>
</dbReference>
<dbReference type="InterPro" id="IPR043502">
    <property type="entry name" value="DNA/RNA_pol_sf"/>
</dbReference>
<keyword evidence="7" id="KW-1185">Reference proteome</keyword>
<reference evidence="6 7" key="1">
    <citation type="submission" date="2020-02" db="EMBL/GenBank/DDBJ databases">
        <title>Genome sequencing for Kineobactrum sp. M2.</title>
        <authorList>
            <person name="Park S.-J."/>
        </authorList>
    </citation>
    <scope>NUCLEOTIDE SEQUENCE [LARGE SCALE GENOMIC DNA]</scope>
    <source>
        <strain evidence="6 7">M2</strain>
    </source>
</reference>
<dbReference type="EMBL" id="CP048711">
    <property type="protein sequence ID" value="QIB67126.1"/>
    <property type="molecule type" value="Genomic_DNA"/>
</dbReference>
<keyword evidence="3" id="KW-0235">DNA replication</keyword>
<dbReference type="PANTHER" id="PTHR10133">
    <property type="entry name" value="DNA POLYMERASE I"/>
    <property type="match status" value="1"/>
</dbReference>
<name>A0A6C0U568_9GAMM</name>
<evidence type="ECO:0000256" key="1">
    <source>
        <dbReference type="ARBA" id="ARBA00011541"/>
    </source>
</evidence>
<dbReference type="Gene3D" id="3.30.70.370">
    <property type="match status" value="1"/>
</dbReference>
<evidence type="ECO:0000313" key="6">
    <source>
        <dbReference type="EMBL" id="QIB67126.1"/>
    </source>
</evidence>
<feature type="domain" description="DNA-directed DNA polymerase family A palm" evidence="5">
    <location>
        <begin position="194"/>
        <end position="446"/>
    </location>
</feature>
<organism evidence="6 7">
    <name type="scientific">Kineobactrum salinum</name>
    <dbReference type="NCBI Taxonomy" id="2708301"/>
    <lineage>
        <taxon>Bacteria</taxon>
        <taxon>Pseudomonadati</taxon>
        <taxon>Pseudomonadota</taxon>
        <taxon>Gammaproteobacteria</taxon>
        <taxon>Cellvibrionales</taxon>
        <taxon>Halieaceae</taxon>
        <taxon>Kineobactrum</taxon>
    </lineage>
</organism>
<dbReference type="SUPFAM" id="SSF56672">
    <property type="entry name" value="DNA/RNA polymerases"/>
    <property type="match status" value="1"/>
</dbReference>
<dbReference type="KEGG" id="kim:G3T16_18710"/>
<evidence type="ECO:0000256" key="2">
    <source>
        <dbReference type="ARBA" id="ARBA00012417"/>
    </source>
</evidence>
<protein>
    <recommendedName>
        <fullName evidence="2">DNA-directed DNA polymerase</fullName>
        <ecNumber evidence="2">2.7.7.7</ecNumber>
    </recommendedName>
</protein>
<comment type="catalytic activity">
    <reaction evidence="4">
        <text>DNA(n) + a 2'-deoxyribonucleoside 5'-triphosphate = DNA(n+1) + diphosphate</text>
        <dbReference type="Rhea" id="RHEA:22508"/>
        <dbReference type="Rhea" id="RHEA-COMP:17339"/>
        <dbReference type="Rhea" id="RHEA-COMP:17340"/>
        <dbReference type="ChEBI" id="CHEBI:33019"/>
        <dbReference type="ChEBI" id="CHEBI:61560"/>
        <dbReference type="ChEBI" id="CHEBI:173112"/>
        <dbReference type="EC" id="2.7.7.7"/>
    </reaction>
</comment>
<dbReference type="GO" id="GO:0003677">
    <property type="term" value="F:DNA binding"/>
    <property type="evidence" value="ECO:0007669"/>
    <property type="project" value="InterPro"/>
</dbReference>
<dbReference type="Gene3D" id="1.10.150.20">
    <property type="entry name" value="5' to 3' exonuclease, C-terminal subdomain"/>
    <property type="match status" value="1"/>
</dbReference>
<dbReference type="AlphaFoldDB" id="A0A6C0U568"/>
<proteinExistence type="predicted"/>
<dbReference type="GO" id="GO:0006261">
    <property type="term" value="P:DNA-templated DNA replication"/>
    <property type="evidence" value="ECO:0007669"/>
    <property type="project" value="InterPro"/>
</dbReference>
<sequence>MTGITSVGLKKVRKIQRAEEILNAAGIQFSRKNLSNGYSIFTILFQDTAWIQGVLAKSNNGKGFGPWVLQLTAEARTALVEETRYWDSHSRKKSWVYYSVDNDNITWLSTAAALSGYTPSIHYDRPNNGGRTLLSALNIKTTNTAHLEPSNVSEEAHYHGPVYCPTTTTGYFLYRHNGRIAVTGNSNPQNLQRGSEHRKSIMAPDGYMIVVADQSNIEGRMNAWFNQEHKMLEVFADPTRDLYCEFGEQVFGYPITAEEHPDQRFVSKTCILGLGYQTGAPKLQRTLYVGSKGRINLPLEQCMDIVWNQYRGGYSKITEGWERAQQAIGEMITLKPGEETQWGCLRIQHKRIKLPNGMYLNYPGLKASEDERGRIQFSYWNGEFITNLYGGKLMENIIQALARIVIAMNMLDINRWLLKNRDRYGALARVVLTVHDEILAIGLSEHAAEIFAKMKEFMSRIPSWADNGTLVLKAEGGFDKCYSK</sequence>
<dbReference type="PANTHER" id="PTHR10133:SF27">
    <property type="entry name" value="DNA POLYMERASE NU"/>
    <property type="match status" value="1"/>
</dbReference>
<comment type="subunit">
    <text evidence="1">Single-chain monomer with multiple functions.</text>
</comment>
<dbReference type="InterPro" id="IPR002298">
    <property type="entry name" value="DNA_polymerase_A"/>
</dbReference>